<comment type="caution">
    <text evidence="1">The sequence shown here is derived from an EMBL/GenBank/DDBJ whole genome shotgun (WGS) entry which is preliminary data.</text>
</comment>
<keyword evidence="2" id="KW-1185">Reference proteome</keyword>
<gene>
    <name evidence="1" type="ORF">J41TS12_39320</name>
</gene>
<protein>
    <submittedName>
        <fullName evidence="1">Uncharacterized protein</fullName>
    </submittedName>
</protein>
<organism evidence="1 2">
    <name type="scientific">Paenibacillus antibioticophila</name>
    <dbReference type="NCBI Taxonomy" id="1274374"/>
    <lineage>
        <taxon>Bacteria</taxon>
        <taxon>Bacillati</taxon>
        <taxon>Bacillota</taxon>
        <taxon>Bacilli</taxon>
        <taxon>Bacillales</taxon>
        <taxon>Paenibacillaceae</taxon>
        <taxon>Paenibacillus</taxon>
    </lineage>
</organism>
<reference evidence="1 2" key="1">
    <citation type="submission" date="2021-03" db="EMBL/GenBank/DDBJ databases">
        <title>Antimicrobial resistance genes in bacteria isolated from Japanese honey, and their potential for conferring macrolide and lincosamide resistance in the American foulbrood pathogen Paenibacillus larvae.</title>
        <authorList>
            <person name="Okamoto M."/>
            <person name="Kumagai M."/>
            <person name="Kanamori H."/>
            <person name="Takamatsu D."/>
        </authorList>
    </citation>
    <scope>NUCLEOTIDE SEQUENCE [LARGE SCALE GENOMIC DNA]</scope>
    <source>
        <strain evidence="1 2">J41TS12</strain>
    </source>
</reference>
<dbReference type="Proteomes" id="UP000681162">
    <property type="component" value="Unassembled WGS sequence"/>
</dbReference>
<name>A0A920CG88_9BACL</name>
<sequence>MATEKVLTDAKLVETKVKVKPALSRKTTDDPQQLIYIGPSINKNGMALRTNQTFIGGHPEYFKELYTMYPLIKQLFVPVAEMRKSIQQINTTGTALNIAVQSLKGV</sequence>
<evidence type="ECO:0000313" key="1">
    <source>
        <dbReference type="EMBL" id="GIO39071.1"/>
    </source>
</evidence>
<proteinExistence type="predicted"/>
<dbReference type="AlphaFoldDB" id="A0A920CG88"/>
<dbReference type="RefSeq" id="WP_212942003.1">
    <property type="nucleotide sequence ID" value="NZ_BORR01000017.1"/>
</dbReference>
<accession>A0A920CG88</accession>
<evidence type="ECO:0000313" key="2">
    <source>
        <dbReference type="Proteomes" id="UP000681162"/>
    </source>
</evidence>
<dbReference type="EMBL" id="BORR01000017">
    <property type="protein sequence ID" value="GIO39071.1"/>
    <property type="molecule type" value="Genomic_DNA"/>
</dbReference>